<name>A0ABQ5JAI8_9ASTR</name>
<keyword evidence="2" id="KW-1185">Reference proteome</keyword>
<protein>
    <submittedName>
        <fullName evidence="1">Uncharacterized protein</fullName>
    </submittedName>
</protein>
<dbReference type="Proteomes" id="UP001151760">
    <property type="component" value="Unassembled WGS sequence"/>
</dbReference>
<gene>
    <name evidence="1" type="ORF">Tco_1124978</name>
</gene>
<sequence>MKATMAWRCRACDDLVKDYLCVPFLKNVTLEARIFLNALSSHKEELRLFQFWNGLDEYSSSQRSQILLMNPLPTVESACSLLQQEESQREVVQNSSSLMEVTALYSKANLKYKCSICGFK</sequence>
<organism evidence="1 2">
    <name type="scientific">Tanacetum coccineum</name>
    <dbReference type="NCBI Taxonomy" id="301880"/>
    <lineage>
        <taxon>Eukaryota</taxon>
        <taxon>Viridiplantae</taxon>
        <taxon>Streptophyta</taxon>
        <taxon>Embryophyta</taxon>
        <taxon>Tracheophyta</taxon>
        <taxon>Spermatophyta</taxon>
        <taxon>Magnoliopsida</taxon>
        <taxon>eudicotyledons</taxon>
        <taxon>Gunneridae</taxon>
        <taxon>Pentapetalae</taxon>
        <taxon>asterids</taxon>
        <taxon>campanulids</taxon>
        <taxon>Asterales</taxon>
        <taxon>Asteraceae</taxon>
        <taxon>Asteroideae</taxon>
        <taxon>Anthemideae</taxon>
        <taxon>Anthemidinae</taxon>
        <taxon>Tanacetum</taxon>
    </lineage>
</organism>
<reference evidence="1" key="2">
    <citation type="submission" date="2022-01" db="EMBL/GenBank/DDBJ databases">
        <authorList>
            <person name="Yamashiro T."/>
            <person name="Shiraishi A."/>
            <person name="Satake H."/>
            <person name="Nakayama K."/>
        </authorList>
    </citation>
    <scope>NUCLEOTIDE SEQUENCE</scope>
</reference>
<evidence type="ECO:0000313" key="1">
    <source>
        <dbReference type="EMBL" id="GJU08548.1"/>
    </source>
</evidence>
<comment type="caution">
    <text evidence="1">The sequence shown here is derived from an EMBL/GenBank/DDBJ whole genome shotgun (WGS) entry which is preliminary data.</text>
</comment>
<dbReference type="EMBL" id="BQNB010021642">
    <property type="protein sequence ID" value="GJU08548.1"/>
    <property type="molecule type" value="Genomic_DNA"/>
</dbReference>
<proteinExistence type="predicted"/>
<dbReference type="PANTHER" id="PTHR34222">
    <property type="entry name" value="GAG_PRE-INTEGRS DOMAIN-CONTAINING PROTEIN"/>
    <property type="match status" value="1"/>
</dbReference>
<evidence type="ECO:0000313" key="2">
    <source>
        <dbReference type="Proteomes" id="UP001151760"/>
    </source>
</evidence>
<reference evidence="1" key="1">
    <citation type="journal article" date="2022" name="Int. J. Mol. Sci.">
        <title>Draft Genome of Tanacetum Coccineum: Genomic Comparison of Closely Related Tanacetum-Family Plants.</title>
        <authorList>
            <person name="Yamashiro T."/>
            <person name="Shiraishi A."/>
            <person name="Nakayama K."/>
            <person name="Satake H."/>
        </authorList>
    </citation>
    <scope>NUCLEOTIDE SEQUENCE</scope>
</reference>
<dbReference type="PANTHER" id="PTHR34222:SF97">
    <property type="entry name" value="CATALYTIC REGION, PUTATIVE-RELATED"/>
    <property type="match status" value="1"/>
</dbReference>
<accession>A0ABQ5JAI8</accession>